<dbReference type="EMBL" id="JABWUV010000003">
    <property type="protein sequence ID" value="KAF6369222.1"/>
    <property type="molecule type" value="Genomic_DNA"/>
</dbReference>
<keyword evidence="2" id="KW-1185">Reference proteome</keyword>
<dbReference type="AlphaFoldDB" id="A0A7J7Z4S8"/>
<organism evidence="1 2">
    <name type="scientific">Myotis myotis</name>
    <name type="common">Greater mouse-eared bat</name>
    <name type="synonym">Vespertilio myotis</name>
    <dbReference type="NCBI Taxonomy" id="51298"/>
    <lineage>
        <taxon>Eukaryota</taxon>
        <taxon>Metazoa</taxon>
        <taxon>Chordata</taxon>
        <taxon>Craniata</taxon>
        <taxon>Vertebrata</taxon>
        <taxon>Euteleostomi</taxon>
        <taxon>Mammalia</taxon>
        <taxon>Eutheria</taxon>
        <taxon>Laurasiatheria</taxon>
        <taxon>Chiroptera</taxon>
        <taxon>Yangochiroptera</taxon>
        <taxon>Vespertilionidae</taxon>
        <taxon>Myotis</taxon>
    </lineage>
</organism>
<protein>
    <submittedName>
        <fullName evidence="1">Uncharacterized protein</fullName>
    </submittedName>
</protein>
<reference evidence="1 2" key="1">
    <citation type="journal article" date="2020" name="Nature">
        <title>Six reference-quality genomes reveal evolution of bat adaptations.</title>
        <authorList>
            <person name="Jebb D."/>
            <person name="Huang Z."/>
            <person name="Pippel M."/>
            <person name="Hughes G.M."/>
            <person name="Lavrichenko K."/>
            <person name="Devanna P."/>
            <person name="Winkler S."/>
            <person name="Jermiin L.S."/>
            <person name="Skirmuntt E.C."/>
            <person name="Katzourakis A."/>
            <person name="Burkitt-Gray L."/>
            <person name="Ray D.A."/>
            <person name="Sullivan K.A.M."/>
            <person name="Roscito J.G."/>
            <person name="Kirilenko B.M."/>
            <person name="Davalos L.M."/>
            <person name="Corthals A.P."/>
            <person name="Power M.L."/>
            <person name="Jones G."/>
            <person name="Ransome R.D."/>
            <person name="Dechmann D.K.N."/>
            <person name="Locatelli A.G."/>
            <person name="Puechmaille S.J."/>
            <person name="Fedrigo O."/>
            <person name="Jarvis E.D."/>
            <person name="Hiller M."/>
            <person name="Vernes S.C."/>
            <person name="Myers E.W."/>
            <person name="Teeling E.C."/>
        </authorList>
    </citation>
    <scope>NUCLEOTIDE SEQUENCE [LARGE SCALE GENOMIC DNA]</scope>
    <source>
        <strain evidence="1">MMyoMyo1</strain>
        <tissue evidence="1">Flight muscle</tissue>
    </source>
</reference>
<comment type="caution">
    <text evidence="1">The sequence shown here is derived from an EMBL/GenBank/DDBJ whole genome shotgun (WGS) entry which is preliminary data.</text>
</comment>
<evidence type="ECO:0000313" key="2">
    <source>
        <dbReference type="Proteomes" id="UP000527355"/>
    </source>
</evidence>
<dbReference type="Proteomes" id="UP000527355">
    <property type="component" value="Unassembled WGS sequence"/>
</dbReference>
<gene>
    <name evidence="1" type="ORF">mMyoMyo1_010603</name>
</gene>
<name>A0A7J7Z4S8_MYOMY</name>
<proteinExistence type="predicted"/>
<sequence length="179" mass="19158">MEHTEPSLRTRMLGDWDLLPGTAVASLGPWQHWESRPRKQTSLGSAAREPSLSCEAFHPSGLSKGQLALLLLGKQQFPLSASSCPCPASRLRLGPPHPRPQSLAPETLDKPPALAEAPLEMLWGPYSPKAEGTGVLIAPDTAPTWPHSINSLGLTLGDPSPFLNFIHLAPAPESGVEMK</sequence>
<evidence type="ECO:0000313" key="1">
    <source>
        <dbReference type="EMBL" id="KAF6369222.1"/>
    </source>
</evidence>
<accession>A0A7J7Z4S8</accession>